<comment type="catalytic activity">
    <reaction evidence="9">
        <text>4-CDP-2-C-methyl-D-erythritol + ATP = 4-CDP-2-C-methyl-D-erythritol 2-phosphate + ADP + H(+)</text>
        <dbReference type="Rhea" id="RHEA:18437"/>
        <dbReference type="ChEBI" id="CHEBI:15378"/>
        <dbReference type="ChEBI" id="CHEBI:30616"/>
        <dbReference type="ChEBI" id="CHEBI:57823"/>
        <dbReference type="ChEBI" id="CHEBI:57919"/>
        <dbReference type="ChEBI" id="CHEBI:456216"/>
        <dbReference type="EC" id="2.7.1.148"/>
    </reaction>
</comment>
<dbReference type="PIRSF" id="PIRSF010376">
    <property type="entry name" value="IspE"/>
    <property type="match status" value="1"/>
</dbReference>
<dbReference type="Pfam" id="PF08544">
    <property type="entry name" value="GHMP_kinases_C"/>
    <property type="match status" value="1"/>
</dbReference>
<dbReference type="EMBL" id="DXAK01000048">
    <property type="protein sequence ID" value="HJA07465.1"/>
    <property type="molecule type" value="Genomic_DNA"/>
</dbReference>
<dbReference type="InterPro" id="IPR014721">
    <property type="entry name" value="Ribsml_uS5_D2-typ_fold_subgr"/>
</dbReference>
<gene>
    <name evidence="9" type="primary">ispE</name>
    <name evidence="12" type="ORF">H9798_10060</name>
</gene>
<dbReference type="NCBIfam" id="NF011202">
    <property type="entry name" value="PRK14608.1"/>
    <property type="match status" value="1"/>
</dbReference>
<sequence length="295" mass="32137">MKQIELKALAKINLGLDVLGRRENGYHDVRMIMQSIYLYDEVKIEKMVSSGIEVSSNLNFLPTGGENIAYKAAQLLKDEFHIREGVRITLNKHIPVAAGLAGGSSNAAAVLFGMNRMFRLGLSRKGLMERGVRLGADVPYCIMRGTVLAEGIGEELSVLPAMPKCTVLIAKPPVSVSTKAVYEALDSKVTKAHPDIDGIIEGLREGNLRKVASCMGNVLEGVTVPMYPVIEDIKQEMLNAGALNAMMSGSGPTVFGLFENRAAAREAQRQIREKLLAKQVYVTSIHSVRRDQDAN</sequence>
<organism evidence="12 13">
    <name type="scientific">Candidatus Mediterraneibacter pullicola</name>
    <dbReference type="NCBI Taxonomy" id="2838682"/>
    <lineage>
        <taxon>Bacteria</taxon>
        <taxon>Bacillati</taxon>
        <taxon>Bacillota</taxon>
        <taxon>Clostridia</taxon>
        <taxon>Lachnospirales</taxon>
        <taxon>Lachnospiraceae</taxon>
        <taxon>Mediterraneibacter</taxon>
    </lineage>
</organism>
<evidence type="ECO:0000256" key="6">
    <source>
        <dbReference type="ARBA" id="ARBA00022777"/>
    </source>
</evidence>
<dbReference type="EC" id="2.7.1.148" evidence="2 9"/>
<evidence type="ECO:0000313" key="13">
    <source>
        <dbReference type="Proteomes" id="UP000824223"/>
    </source>
</evidence>
<dbReference type="PANTHER" id="PTHR43527">
    <property type="entry name" value="4-DIPHOSPHOCYTIDYL-2-C-METHYL-D-ERYTHRITOL KINASE, CHLOROPLASTIC"/>
    <property type="match status" value="1"/>
</dbReference>
<dbReference type="NCBIfam" id="TIGR00154">
    <property type="entry name" value="ispE"/>
    <property type="match status" value="1"/>
</dbReference>
<dbReference type="GO" id="GO:0005524">
    <property type="term" value="F:ATP binding"/>
    <property type="evidence" value="ECO:0007669"/>
    <property type="project" value="UniProtKB-UniRule"/>
</dbReference>
<dbReference type="Proteomes" id="UP000824223">
    <property type="component" value="Unassembled WGS sequence"/>
</dbReference>
<evidence type="ECO:0000256" key="5">
    <source>
        <dbReference type="ARBA" id="ARBA00022741"/>
    </source>
</evidence>
<evidence type="ECO:0000256" key="4">
    <source>
        <dbReference type="ARBA" id="ARBA00022679"/>
    </source>
</evidence>
<dbReference type="Pfam" id="PF00288">
    <property type="entry name" value="GHMP_kinases_N"/>
    <property type="match status" value="1"/>
</dbReference>
<dbReference type="InterPro" id="IPR036554">
    <property type="entry name" value="GHMP_kinase_C_sf"/>
</dbReference>
<dbReference type="InterPro" id="IPR006204">
    <property type="entry name" value="GHMP_kinase_N_dom"/>
</dbReference>
<dbReference type="InterPro" id="IPR013750">
    <property type="entry name" value="GHMP_kinase_C_dom"/>
</dbReference>
<dbReference type="PRINTS" id="PR00958">
    <property type="entry name" value="HOMSERKINASE"/>
</dbReference>
<comment type="caution">
    <text evidence="12">The sequence shown here is derived from an EMBL/GenBank/DDBJ whole genome shotgun (WGS) entry which is preliminary data.</text>
</comment>
<feature type="active site" evidence="9">
    <location>
        <position position="11"/>
    </location>
</feature>
<dbReference type="GO" id="GO:0016114">
    <property type="term" value="P:terpenoid biosynthetic process"/>
    <property type="evidence" value="ECO:0007669"/>
    <property type="project" value="UniProtKB-UniRule"/>
</dbReference>
<dbReference type="Gene3D" id="3.30.230.10">
    <property type="match status" value="1"/>
</dbReference>
<evidence type="ECO:0000256" key="7">
    <source>
        <dbReference type="ARBA" id="ARBA00022840"/>
    </source>
</evidence>
<protein>
    <recommendedName>
        <fullName evidence="3 9">4-diphosphocytidyl-2-C-methyl-D-erythritol kinase</fullName>
        <shortName evidence="9">CMK</shortName>
        <ecNumber evidence="2 9">2.7.1.148</ecNumber>
    </recommendedName>
    <alternativeName>
        <fullName evidence="8 9">4-(cytidine-5'-diphospho)-2-C-methyl-D-erythritol kinase</fullName>
    </alternativeName>
</protein>
<proteinExistence type="inferred from homology"/>
<keyword evidence="7 9" id="KW-0067">ATP-binding</keyword>
<dbReference type="PANTHER" id="PTHR43527:SF2">
    <property type="entry name" value="4-DIPHOSPHOCYTIDYL-2-C-METHYL-D-ERYTHRITOL KINASE, CHLOROPLASTIC"/>
    <property type="match status" value="1"/>
</dbReference>
<feature type="active site" evidence="9">
    <location>
        <position position="137"/>
    </location>
</feature>
<dbReference type="SUPFAM" id="SSF55060">
    <property type="entry name" value="GHMP Kinase, C-terminal domain"/>
    <property type="match status" value="1"/>
</dbReference>
<dbReference type="AlphaFoldDB" id="A0A9D2HCE5"/>
<evidence type="ECO:0000256" key="3">
    <source>
        <dbReference type="ARBA" id="ARBA00017473"/>
    </source>
</evidence>
<dbReference type="HAMAP" id="MF_00061">
    <property type="entry name" value="IspE"/>
    <property type="match status" value="1"/>
</dbReference>
<comment type="similarity">
    <text evidence="1 9">Belongs to the GHMP kinase family. IspE subfamily.</text>
</comment>
<dbReference type="GO" id="GO:0019288">
    <property type="term" value="P:isopentenyl diphosphate biosynthetic process, methylerythritol 4-phosphate pathway"/>
    <property type="evidence" value="ECO:0007669"/>
    <property type="project" value="UniProtKB-UniRule"/>
</dbReference>
<evidence type="ECO:0000256" key="9">
    <source>
        <dbReference type="HAMAP-Rule" id="MF_00061"/>
    </source>
</evidence>
<comment type="function">
    <text evidence="9">Catalyzes the phosphorylation of the position 2 hydroxy group of 4-diphosphocytidyl-2C-methyl-D-erythritol.</text>
</comment>
<evidence type="ECO:0000256" key="1">
    <source>
        <dbReference type="ARBA" id="ARBA00009684"/>
    </source>
</evidence>
<feature type="binding site" evidence="9">
    <location>
        <begin position="95"/>
        <end position="105"/>
    </location>
    <ligand>
        <name>ATP</name>
        <dbReference type="ChEBI" id="CHEBI:30616"/>
    </ligand>
</feature>
<evidence type="ECO:0000259" key="10">
    <source>
        <dbReference type="Pfam" id="PF00288"/>
    </source>
</evidence>
<reference evidence="12" key="1">
    <citation type="journal article" date="2021" name="PeerJ">
        <title>Extensive microbial diversity within the chicken gut microbiome revealed by metagenomics and culture.</title>
        <authorList>
            <person name="Gilroy R."/>
            <person name="Ravi A."/>
            <person name="Getino M."/>
            <person name="Pursley I."/>
            <person name="Horton D.L."/>
            <person name="Alikhan N.F."/>
            <person name="Baker D."/>
            <person name="Gharbi K."/>
            <person name="Hall N."/>
            <person name="Watson M."/>
            <person name="Adriaenssens E.M."/>
            <person name="Foster-Nyarko E."/>
            <person name="Jarju S."/>
            <person name="Secka A."/>
            <person name="Antonio M."/>
            <person name="Oren A."/>
            <person name="Chaudhuri R.R."/>
            <person name="La Ragione R."/>
            <person name="Hildebrand F."/>
            <person name="Pallen M.J."/>
        </authorList>
    </citation>
    <scope>NUCLEOTIDE SEQUENCE</scope>
    <source>
        <strain evidence="12">ChiSjej2B20-11307</strain>
    </source>
</reference>
<evidence type="ECO:0000256" key="2">
    <source>
        <dbReference type="ARBA" id="ARBA00012052"/>
    </source>
</evidence>
<name>A0A9D2HCE5_9FIRM</name>
<dbReference type="Gene3D" id="3.30.70.890">
    <property type="entry name" value="GHMP kinase, C-terminal domain"/>
    <property type="match status" value="1"/>
</dbReference>
<dbReference type="SUPFAM" id="SSF54211">
    <property type="entry name" value="Ribosomal protein S5 domain 2-like"/>
    <property type="match status" value="1"/>
</dbReference>
<comment type="pathway">
    <text evidence="9">Isoprenoid biosynthesis; isopentenyl diphosphate biosynthesis via DXP pathway; isopentenyl diphosphate from 1-deoxy-D-xylulose 5-phosphate: step 3/6.</text>
</comment>
<reference evidence="12" key="2">
    <citation type="submission" date="2021-04" db="EMBL/GenBank/DDBJ databases">
        <authorList>
            <person name="Gilroy R."/>
        </authorList>
    </citation>
    <scope>NUCLEOTIDE SEQUENCE</scope>
    <source>
        <strain evidence="12">ChiSjej2B20-11307</strain>
    </source>
</reference>
<keyword evidence="9" id="KW-0414">Isoprene biosynthesis</keyword>
<dbReference type="GO" id="GO:0050515">
    <property type="term" value="F:4-(cytidine 5'-diphospho)-2-C-methyl-D-erythritol kinase activity"/>
    <property type="evidence" value="ECO:0007669"/>
    <property type="project" value="UniProtKB-UniRule"/>
</dbReference>
<keyword evidence="4 9" id="KW-0808">Transferase</keyword>
<evidence type="ECO:0000256" key="8">
    <source>
        <dbReference type="ARBA" id="ARBA00032554"/>
    </source>
</evidence>
<evidence type="ECO:0000259" key="11">
    <source>
        <dbReference type="Pfam" id="PF08544"/>
    </source>
</evidence>
<dbReference type="InterPro" id="IPR004424">
    <property type="entry name" value="IspE"/>
</dbReference>
<feature type="domain" description="GHMP kinase N-terminal" evidence="10">
    <location>
        <begin position="67"/>
        <end position="145"/>
    </location>
</feature>
<dbReference type="InterPro" id="IPR020568">
    <property type="entry name" value="Ribosomal_Su5_D2-typ_SF"/>
</dbReference>
<keyword evidence="6 9" id="KW-0418">Kinase</keyword>
<keyword evidence="5 9" id="KW-0547">Nucleotide-binding</keyword>
<accession>A0A9D2HCE5</accession>
<evidence type="ECO:0000313" key="12">
    <source>
        <dbReference type="EMBL" id="HJA07465.1"/>
    </source>
</evidence>
<feature type="domain" description="GHMP kinase C-terminal" evidence="11">
    <location>
        <begin position="200"/>
        <end position="274"/>
    </location>
</feature>